<keyword evidence="1" id="KW-0175">Coiled coil</keyword>
<proteinExistence type="predicted"/>
<keyword evidence="3" id="KW-1185">Reference proteome</keyword>
<protein>
    <submittedName>
        <fullName evidence="2">Uncharacterized protein</fullName>
    </submittedName>
</protein>
<feature type="coiled-coil region" evidence="1">
    <location>
        <begin position="32"/>
        <end position="59"/>
    </location>
</feature>
<dbReference type="Proteomes" id="UP000311919">
    <property type="component" value="Unassembled WGS sequence"/>
</dbReference>
<name>A0A4Z2CVK8_SCHJA</name>
<comment type="caution">
    <text evidence="2">The sequence shown here is derived from an EMBL/GenBank/DDBJ whole genome shotgun (WGS) entry which is preliminary data.</text>
</comment>
<dbReference type="AlphaFoldDB" id="A0A4Z2CVK8"/>
<reference evidence="2 3" key="1">
    <citation type="submission" date="2019-03" db="EMBL/GenBank/DDBJ databases">
        <title>An improved genome assembly of the fluke Schistosoma japonicum.</title>
        <authorList>
            <person name="Hu W."/>
            <person name="Luo F."/>
            <person name="Yin M."/>
            <person name="Mo X."/>
            <person name="Sun C."/>
            <person name="Wu Q."/>
            <person name="Zhu B."/>
            <person name="Xiang M."/>
            <person name="Wang J."/>
            <person name="Wang Y."/>
            <person name="Zhang T."/>
            <person name="Xu B."/>
            <person name="Zheng H."/>
            <person name="Feng Z."/>
        </authorList>
    </citation>
    <scope>NUCLEOTIDE SEQUENCE [LARGE SCALE GENOMIC DNA]</scope>
    <source>
        <strain evidence="2">HuSjv2</strain>
        <tissue evidence="2">Worms</tissue>
    </source>
</reference>
<accession>A0A4Z2CVK8</accession>
<feature type="non-terminal residue" evidence="2">
    <location>
        <position position="88"/>
    </location>
</feature>
<gene>
    <name evidence="2" type="ORF">EWB00_007099</name>
</gene>
<evidence type="ECO:0000256" key="1">
    <source>
        <dbReference type="SAM" id="Coils"/>
    </source>
</evidence>
<evidence type="ECO:0000313" key="3">
    <source>
        <dbReference type="Proteomes" id="UP000311919"/>
    </source>
</evidence>
<sequence length="88" mass="10539">NAWDKCLLRGKAKMANLEYEQVKDTNSSSMKKEILKKRREDLKKALENLITQVKFFNTQMFNYFKFLKPIERVNTVVELMESEVEYNI</sequence>
<dbReference type="OrthoDB" id="6306870at2759"/>
<organism evidence="2 3">
    <name type="scientific">Schistosoma japonicum</name>
    <name type="common">Blood fluke</name>
    <dbReference type="NCBI Taxonomy" id="6182"/>
    <lineage>
        <taxon>Eukaryota</taxon>
        <taxon>Metazoa</taxon>
        <taxon>Spiralia</taxon>
        <taxon>Lophotrochozoa</taxon>
        <taxon>Platyhelminthes</taxon>
        <taxon>Trematoda</taxon>
        <taxon>Digenea</taxon>
        <taxon>Strigeidida</taxon>
        <taxon>Schistosomatoidea</taxon>
        <taxon>Schistosomatidae</taxon>
        <taxon>Schistosoma</taxon>
    </lineage>
</organism>
<dbReference type="EMBL" id="SKCS01000410">
    <property type="protein sequence ID" value="TNN08316.1"/>
    <property type="molecule type" value="Genomic_DNA"/>
</dbReference>
<feature type="non-terminal residue" evidence="2">
    <location>
        <position position="1"/>
    </location>
</feature>
<evidence type="ECO:0000313" key="2">
    <source>
        <dbReference type="EMBL" id="TNN08316.1"/>
    </source>
</evidence>